<feature type="region of interest" description="Disordered" evidence="6">
    <location>
        <begin position="268"/>
        <end position="447"/>
    </location>
</feature>
<dbReference type="Pfam" id="PF23750">
    <property type="entry name" value="RsgI_M"/>
    <property type="match status" value="1"/>
</dbReference>
<evidence type="ECO:0000256" key="6">
    <source>
        <dbReference type="SAM" id="MobiDB-lite"/>
    </source>
</evidence>
<evidence type="ECO:0000256" key="3">
    <source>
        <dbReference type="ARBA" id="ARBA00022692"/>
    </source>
</evidence>
<gene>
    <name evidence="9" type="ORF">SAMN04489757_11388</name>
</gene>
<keyword evidence="5 7" id="KW-0472">Membrane</keyword>
<feature type="compositionally biased region" description="Polar residues" evidence="6">
    <location>
        <begin position="438"/>
        <end position="447"/>
    </location>
</feature>
<reference evidence="9 10" key="1">
    <citation type="submission" date="2016-10" db="EMBL/GenBank/DDBJ databases">
        <authorList>
            <person name="de Groot N.N."/>
        </authorList>
    </citation>
    <scope>NUCLEOTIDE SEQUENCE [LARGE SCALE GENOMIC DNA]</scope>
    <source>
        <strain evidence="9 10">DSM 1283</strain>
    </source>
</reference>
<evidence type="ECO:0000256" key="2">
    <source>
        <dbReference type="ARBA" id="ARBA00022475"/>
    </source>
</evidence>
<accession>A0A1I5FEK0</accession>
<feature type="compositionally biased region" description="Basic and acidic residues" evidence="6">
    <location>
        <begin position="299"/>
        <end position="355"/>
    </location>
</feature>
<feature type="region of interest" description="Disordered" evidence="6">
    <location>
        <begin position="149"/>
        <end position="170"/>
    </location>
</feature>
<name>A0A1I5FEK0_9FIRM</name>
<dbReference type="GO" id="GO:0005886">
    <property type="term" value="C:plasma membrane"/>
    <property type="evidence" value="ECO:0007669"/>
    <property type="project" value="UniProtKB-SubCell"/>
</dbReference>
<evidence type="ECO:0000256" key="7">
    <source>
        <dbReference type="SAM" id="Phobius"/>
    </source>
</evidence>
<evidence type="ECO:0000313" key="9">
    <source>
        <dbReference type="EMBL" id="SFO22177.1"/>
    </source>
</evidence>
<evidence type="ECO:0000256" key="4">
    <source>
        <dbReference type="ARBA" id="ARBA00022989"/>
    </source>
</evidence>
<dbReference type="AlphaFoldDB" id="A0A1I5FEK0"/>
<comment type="subcellular location">
    <subcellularLocation>
        <location evidence="1">Cell membrane</location>
        <topology evidence="1">Single-pass membrane protein</topology>
    </subcellularLocation>
</comment>
<dbReference type="PROSITE" id="PS51849">
    <property type="entry name" value="RSGI_N"/>
    <property type="match status" value="1"/>
</dbReference>
<keyword evidence="3 7" id="KW-0812">Transmembrane</keyword>
<dbReference type="STRING" id="1527.SAMN04489757_11388"/>
<organism evidence="9 10">
    <name type="scientific">Anaerocolumna aminovalerica</name>
    <dbReference type="NCBI Taxonomy" id="1527"/>
    <lineage>
        <taxon>Bacteria</taxon>
        <taxon>Bacillati</taxon>
        <taxon>Bacillota</taxon>
        <taxon>Clostridia</taxon>
        <taxon>Lachnospirales</taxon>
        <taxon>Lachnospiraceae</taxon>
        <taxon>Anaerocolumna</taxon>
    </lineage>
</organism>
<sequence length="447" mass="48428">MKAIIVEIKNGLAAVLSDDGNIIKVKNRNYEIGQVITMKKQKIHITGKLAVTAASAAVLFLASGIGIWAYTSPYSYVSLDVNPSIEYTVNCFDLVIDVKAVNDDGEELLGQINLNNLNNKTIHAAIAATINEIADSGYFDETAYGPTTDLSDSKKTVNSDNSTADENPHITGGIIITASSKNEKKSEKLIHKLEGTAKDTVEGTGDEVEIEAISVGYDRVKRAKEFGVTPGKLNLVEKLQASAEDPESIDIEEWLNKPVKDIMKAIKANRKGQSSDSTGNAVGKAAGTSEPATAISESKVQKAEAKAEKTKQKAADKAQKEDAKTQKAEQKAADKGKKADTKARKAKEKAADKIRKVAKIQKAKQKAADKARKEDAKALKAKQKAADKARKEGAKALKAKQKIADKARKEDAKALKDKQKTADKSQKQKYKELIKKQMVNQKNKNLL</sequence>
<dbReference type="EMBL" id="FOWD01000013">
    <property type="protein sequence ID" value="SFO22177.1"/>
    <property type="molecule type" value="Genomic_DNA"/>
</dbReference>
<evidence type="ECO:0000259" key="8">
    <source>
        <dbReference type="PROSITE" id="PS51849"/>
    </source>
</evidence>
<keyword evidence="4 7" id="KW-1133">Transmembrane helix</keyword>
<feature type="compositionally biased region" description="Basic residues" evidence="6">
    <location>
        <begin position="356"/>
        <end position="365"/>
    </location>
</feature>
<feature type="compositionally biased region" description="Polar residues" evidence="6">
    <location>
        <begin position="271"/>
        <end position="280"/>
    </location>
</feature>
<proteinExistence type="predicted"/>
<keyword evidence="2" id="KW-1003">Cell membrane</keyword>
<dbReference type="InterPro" id="IPR055431">
    <property type="entry name" value="RsgI_M"/>
</dbReference>
<dbReference type="OrthoDB" id="9800626at2"/>
<dbReference type="InterPro" id="IPR024449">
    <property type="entry name" value="Anti-sigma_RsgI_N"/>
</dbReference>
<feature type="compositionally biased region" description="Basic and acidic residues" evidence="6">
    <location>
        <begin position="366"/>
        <end position="395"/>
    </location>
</feature>
<feature type="domain" description="RsgI N-terminal anti-sigma" evidence="8">
    <location>
        <begin position="1"/>
        <end position="47"/>
    </location>
</feature>
<feature type="transmembrane region" description="Helical" evidence="7">
    <location>
        <begin position="49"/>
        <end position="70"/>
    </location>
</feature>
<dbReference type="Pfam" id="PF12791">
    <property type="entry name" value="RsgI_N"/>
    <property type="match status" value="1"/>
</dbReference>
<protein>
    <recommendedName>
        <fullName evidence="8">RsgI N-terminal anti-sigma domain-containing protein</fullName>
    </recommendedName>
</protein>
<dbReference type="RefSeq" id="WP_091686354.1">
    <property type="nucleotide sequence ID" value="NZ_BAABFM010000027.1"/>
</dbReference>
<keyword evidence="10" id="KW-1185">Reference proteome</keyword>
<dbReference type="Proteomes" id="UP000198806">
    <property type="component" value="Unassembled WGS sequence"/>
</dbReference>
<evidence type="ECO:0000313" key="10">
    <source>
        <dbReference type="Proteomes" id="UP000198806"/>
    </source>
</evidence>
<evidence type="ECO:0000256" key="1">
    <source>
        <dbReference type="ARBA" id="ARBA00004162"/>
    </source>
</evidence>
<evidence type="ECO:0000256" key="5">
    <source>
        <dbReference type="ARBA" id="ARBA00023136"/>
    </source>
</evidence>
<feature type="compositionally biased region" description="Basic and acidic residues" evidence="6">
    <location>
        <begin position="402"/>
        <end position="435"/>
    </location>
</feature>